<dbReference type="Proteomes" id="UP001152561">
    <property type="component" value="Unassembled WGS sequence"/>
</dbReference>
<evidence type="ECO:0000256" key="7">
    <source>
        <dbReference type="ARBA" id="ARBA00023136"/>
    </source>
</evidence>
<evidence type="ECO:0000256" key="1">
    <source>
        <dbReference type="ARBA" id="ARBA00004229"/>
    </source>
</evidence>
<dbReference type="InterPro" id="IPR044525">
    <property type="entry name" value="DGDG1/2"/>
</dbReference>
<feature type="region of interest" description="Disordered" evidence="8">
    <location>
        <begin position="1"/>
        <end position="20"/>
    </location>
</feature>
<keyword evidence="6" id="KW-0808">Transferase</keyword>
<dbReference type="OrthoDB" id="44480at2759"/>
<keyword evidence="5" id="KW-0934">Plastid</keyword>
<comment type="caution">
    <text evidence="9">The sequence shown here is derived from an EMBL/GenBank/DDBJ whole genome shotgun (WGS) entry which is preliminary data.</text>
</comment>
<comment type="similarity">
    <text evidence="3">Belongs to the glycosyltransferase group 1 family. Glycosyltransferase 4 subfamily.</text>
</comment>
<evidence type="ECO:0000256" key="5">
    <source>
        <dbReference type="ARBA" id="ARBA00022640"/>
    </source>
</evidence>
<dbReference type="GO" id="GO:0009707">
    <property type="term" value="C:chloroplast outer membrane"/>
    <property type="evidence" value="ECO:0007669"/>
    <property type="project" value="TreeGrafter"/>
</dbReference>
<feature type="compositionally biased region" description="Basic residues" evidence="8">
    <location>
        <begin position="1"/>
        <end position="13"/>
    </location>
</feature>
<keyword evidence="4" id="KW-0150">Chloroplast</keyword>
<sequence>MAKARGRPRKNKGDKHASGFRRGGSSLIEDLRIAVSFRVLVTVMKVDFGEIQPSRTYQTDSSSFYPEKFPKERRSIIPAGDTSQFIQSRDADIAILEEPEHLNWYHHGKRWSDNFNHVVGIVRTNYLEYVKREKNGSLQASLVKHINNWATRAYCDKYSPKFLICNVHGVNPKGRDDADDSLHGVALCTAMAGALAMGNIGPPIE</sequence>
<evidence type="ECO:0000256" key="2">
    <source>
        <dbReference type="ARBA" id="ARBA00004370"/>
    </source>
</evidence>
<name>A0A9Q1MWX4_9SOLA</name>
<dbReference type="GO" id="GO:0046481">
    <property type="term" value="F:digalactosyldiacylglycerol synthase activity"/>
    <property type="evidence" value="ECO:0007669"/>
    <property type="project" value="InterPro"/>
</dbReference>
<evidence type="ECO:0000256" key="6">
    <source>
        <dbReference type="ARBA" id="ARBA00022679"/>
    </source>
</evidence>
<dbReference type="PANTHER" id="PTHR46132">
    <property type="entry name" value="DIGALACTOSYLDIACYLGLYCEROL SYNTHASE 2, CHLOROPLASTIC"/>
    <property type="match status" value="1"/>
</dbReference>
<dbReference type="EMBL" id="JAJAGQ010000002">
    <property type="protein sequence ID" value="KAJ8570606.1"/>
    <property type="molecule type" value="Genomic_DNA"/>
</dbReference>
<gene>
    <name evidence="9" type="ORF">K7X08_037578</name>
</gene>
<reference evidence="10" key="1">
    <citation type="journal article" date="2023" name="Proc. Natl. Acad. Sci. U.S.A.">
        <title>Genomic and structural basis for evolution of tropane alkaloid biosynthesis.</title>
        <authorList>
            <person name="Wanga Y.-J."/>
            <person name="Taina T."/>
            <person name="Yua J.-Y."/>
            <person name="Lia J."/>
            <person name="Xua B."/>
            <person name="Chenc J."/>
            <person name="D'Auriad J.C."/>
            <person name="Huanga J.-P."/>
            <person name="Huanga S.-X."/>
        </authorList>
    </citation>
    <scope>NUCLEOTIDE SEQUENCE [LARGE SCALE GENOMIC DNA]</scope>
    <source>
        <strain evidence="10">cv. KIB-2019</strain>
    </source>
</reference>
<protein>
    <submittedName>
        <fullName evidence="9">Uncharacterized protein</fullName>
    </submittedName>
</protein>
<evidence type="ECO:0000313" key="10">
    <source>
        <dbReference type="Proteomes" id="UP001152561"/>
    </source>
</evidence>
<organism evidence="9 10">
    <name type="scientific">Anisodus acutangulus</name>
    <dbReference type="NCBI Taxonomy" id="402998"/>
    <lineage>
        <taxon>Eukaryota</taxon>
        <taxon>Viridiplantae</taxon>
        <taxon>Streptophyta</taxon>
        <taxon>Embryophyta</taxon>
        <taxon>Tracheophyta</taxon>
        <taxon>Spermatophyta</taxon>
        <taxon>Magnoliopsida</taxon>
        <taxon>eudicotyledons</taxon>
        <taxon>Gunneridae</taxon>
        <taxon>Pentapetalae</taxon>
        <taxon>asterids</taxon>
        <taxon>lamiids</taxon>
        <taxon>Solanales</taxon>
        <taxon>Solanaceae</taxon>
        <taxon>Solanoideae</taxon>
        <taxon>Hyoscyameae</taxon>
        <taxon>Anisodus</taxon>
    </lineage>
</organism>
<comment type="subcellular location">
    <subcellularLocation>
        <location evidence="2">Membrane</location>
    </subcellularLocation>
    <subcellularLocation>
        <location evidence="1">Plastid</location>
        <location evidence="1">Chloroplast</location>
    </subcellularLocation>
</comment>
<dbReference type="PANTHER" id="PTHR46132:SF6">
    <property type="entry name" value="DIGALACTOSYLDIACYLGLYCEROL SYNTHASE 1, CHLOROPLASTIC"/>
    <property type="match status" value="1"/>
</dbReference>
<accession>A0A9Q1MWX4</accession>
<evidence type="ECO:0000256" key="3">
    <source>
        <dbReference type="ARBA" id="ARBA00009481"/>
    </source>
</evidence>
<evidence type="ECO:0000313" key="9">
    <source>
        <dbReference type="EMBL" id="KAJ8570606.1"/>
    </source>
</evidence>
<proteinExistence type="inferred from homology"/>
<evidence type="ECO:0000256" key="8">
    <source>
        <dbReference type="SAM" id="MobiDB-lite"/>
    </source>
</evidence>
<keyword evidence="10" id="KW-1185">Reference proteome</keyword>
<keyword evidence="7" id="KW-0472">Membrane</keyword>
<dbReference type="AlphaFoldDB" id="A0A9Q1MWX4"/>
<dbReference type="GO" id="GO:0019375">
    <property type="term" value="P:galactolipid biosynthetic process"/>
    <property type="evidence" value="ECO:0007669"/>
    <property type="project" value="TreeGrafter"/>
</dbReference>
<evidence type="ECO:0000256" key="4">
    <source>
        <dbReference type="ARBA" id="ARBA00022528"/>
    </source>
</evidence>